<evidence type="ECO:0000313" key="2">
    <source>
        <dbReference type="Proteomes" id="UP000199170"/>
    </source>
</evidence>
<dbReference type="EMBL" id="FNPB01000004">
    <property type="protein sequence ID" value="SDX95241.1"/>
    <property type="molecule type" value="Genomic_DNA"/>
</dbReference>
<dbReference type="STRING" id="660517.SAMN04487946_104211"/>
<protein>
    <submittedName>
        <fullName evidence="1">Uncharacterized protein</fullName>
    </submittedName>
</protein>
<gene>
    <name evidence="1" type="ORF">SAMN04487946_104211</name>
</gene>
<organism evidence="1 2">
    <name type="scientific">Halobellus clavatus</name>
    <dbReference type="NCBI Taxonomy" id="660517"/>
    <lineage>
        <taxon>Archaea</taxon>
        <taxon>Methanobacteriati</taxon>
        <taxon>Methanobacteriota</taxon>
        <taxon>Stenosarchaea group</taxon>
        <taxon>Halobacteria</taxon>
        <taxon>Halobacteriales</taxon>
        <taxon>Haloferacaceae</taxon>
        <taxon>Halobellus</taxon>
    </lineage>
</organism>
<keyword evidence="2" id="KW-1185">Reference proteome</keyword>
<sequence length="66" mass="6973">MSVSGRVASTPGAEDVLEIAAESDVPNNFLDRAELVTTLDESVDTIGEPVAEHDESGGVLLWEAPY</sequence>
<dbReference type="Proteomes" id="UP000199170">
    <property type="component" value="Unassembled WGS sequence"/>
</dbReference>
<evidence type="ECO:0000313" key="1">
    <source>
        <dbReference type="EMBL" id="SDX95241.1"/>
    </source>
</evidence>
<proteinExistence type="predicted"/>
<dbReference type="AlphaFoldDB" id="A0A1H3FWA3"/>
<name>A0A1H3FWA3_9EURY</name>
<accession>A0A1H3FWA3</accession>
<reference evidence="2" key="1">
    <citation type="submission" date="2016-10" db="EMBL/GenBank/DDBJ databases">
        <authorList>
            <person name="Varghese N."/>
            <person name="Submissions S."/>
        </authorList>
    </citation>
    <scope>NUCLEOTIDE SEQUENCE [LARGE SCALE GENOMIC DNA]</scope>
    <source>
        <strain evidence="2">CGMCC 1.10118</strain>
    </source>
</reference>